<name>A0AAP5MAQ7_9CYAN</name>
<feature type="domain" description="CHAT" evidence="1">
    <location>
        <begin position="7"/>
        <end position="120"/>
    </location>
</feature>
<proteinExistence type="predicted"/>
<organism evidence="2 3">
    <name type="scientific">Aetokthonos hydrillicola Thurmond2011</name>
    <dbReference type="NCBI Taxonomy" id="2712845"/>
    <lineage>
        <taxon>Bacteria</taxon>
        <taxon>Bacillati</taxon>
        <taxon>Cyanobacteriota</taxon>
        <taxon>Cyanophyceae</taxon>
        <taxon>Nostocales</taxon>
        <taxon>Hapalosiphonaceae</taxon>
        <taxon>Aetokthonos</taxon>
    </lineage>
</organism>
<evidence type="ECO:0000259" key="1">
    <source>
        <dbReference type="Pfam" id="PF12770"/>
    </source>
</evidence>
<dbReference type="Pfam" id="PF12770">
    <property type="entry name" value="CHAT"/>
    <property type="match status" value="1"/>
</dbReference>
<keyword evidence="3" id="KW-1185">Reference proteome</keyword>
<sequence length="126" mass="14077">MITRWAVRTDDLRRALSDLSPQIVHFCVHGVVNQGLALQNDTGATHLVSTESLAQLFKLFKDKVECVLLNACYSEEQAEAIYQHIDYVIGMNQAIGDRAAIKFAVGFYDALGANRSYQEAYEFGCK</sequence>
<dbReference type="AlphaFoldDB" id="A0AAP5MAQ7"/>
<dbReference type="Proteomes" id="UP000667802">
    <property type="component" value="Unassembled WGS sequence"/>
</dbReference>
<protein>
    <submittedName>
        <fullName evidence="2">CHAT domain-containing protein</fullName>
    </submittedName>
</protein>
<evidence type="ECO:0000313" key="2">
    <source>
        <dbReference type="EMBL" id="MDR9895924.1"/>
    </source>
</evidence>
<evidence type="ECO:0000313" key="3">
    <source>
        <dbReference type="Proteomes" id="UP000667802"/>
    </source>
</evidence>
<comment type="caution">
    <text evidence="2">The sequence shown here is derived from an EMBL/GenBank/DDBJ whole genome shotgun (WGS) entry which is preliminary data.</text>
</comment>
<reference evidence="3" key="1">
    <citation type="journal article" date="2021" name="Science">
        <title>Hunting the eagle killer: A cyanobacterial neurotoxin causes vacuolar myelinopathy.</title>
        <authorList>
            <person name="Breinlinger S."/>
            <person name="Phillips T.J."/>
            <person name="Haram B.N."/>
            <person name="Mares J."/>
            <person name="Martinez Yerena J.A."/>
            <person name="Hrouzek P."/>
            <person name="Sobotka R."/>
            <person name="Henderson W.M."/>
            <person name="Schmieder P."/>
            <person name="Williams S.M."/>
            <person name="Lauderdale J.D."/>
            <person name="Wilde H.D."/>
            <person name="Gerrin W."/>
            <person name="Kust A."/>
            <person name="Washington J.W."/>
            <person name="Wagner C."/>
            <person name="Geier B."/>
            <person name="Liebeke M."/>
            <person name="Enke H."/>
            <person name="Niedermeyer T.H.J."/>
            <person name="Wilde S.B."/>
        </authorList>
    </citation>
    <scope>NUCLEOTIDE SEQUENCE [LARGE SCALE GENOMIC DNA]</scope>
    <source>
        <strain evidence="3">Thurmond2011</strain>
    </source>
</reference>
<gene>
    <name evidence="2" type="ORF">G7B40_015325</name>
</gene>
<accession>A0AAP5MAQ7</accession>
<dbReference type="InterPro" id="IPR024983">
    <property type="entry name" value="CHAT_dom"/>
</dbReference>
<dbReference type="EMBL" id="JAALHA020000006">
    <property type="protein sequence ID" value="MDR9895924.1"/>
    <property type="molecule type" value="Genomic_DNA"/>
</dbReference>